<protein>
    <submittedName>
        <fullName evidence="7">17-beta-hydroxysteroid dehydrogenase 13-like</fullName>
    </submittedName>
</protein>
<keyword evidence="6" id="KW-1185">Reference proteome</keyword>
<reference evidence="7" key="1">
    <citation type="submission" date="2025-08" db="UniProtKB">
        <authorList>
            <consortium name="RefSeq"/>
        </authorList>
    </citation>
    <scope>IDENTIFICATION</scope>
    <source>
        <tissue evidence="7">Muscle</tissue>
    </source>
</reference>
<keyword evidence="4" id="KW-0472">Membrane</keyword>
<proteinExistence type="inferred from homology"/>
<dbReference type="GeneID" id="106458783"/>
<dbReference type="Pfam" id="PF00106">
    <property type="entry name" value="adh_short"/>
    <property type="match status" value="1"/>
</dbReference>
<dbReference type="SMART" id="SM00822">
    <property type="entry name" value="PKS_KR"/>
    <property type="match status" value="1"/>
</dbReference>
<dbReference type="PANTHER" id="PTHR24322">
    <property type="entry name" value="PKSB"/>
    <property type="match status" value="1"/>
</dbReference>
<accession>A0ABM1B320</accession>
<feature type="transmembrane region" description="Helical" evidence="4">
    <location>
        <begin position="12"/>
        <end position="32"/>
    </location>
</feature>
<evidence type="ECO:0000256" key="4">
    <source>
        <dbReference type="SAM" id="Phobius"/>
    </source>
</evidence>
<sequence length="309" mass="34604">MFFAIVQLVLELLVLYGKAFFMILEGIFRLIFPVSEKSVKDEVVLITGAGHGIGRELALQFAKKQAILVLWDINENEIQNVAEEVRKLGGVAHIYKCDVSDLHQVESIAARIQQEVGDVSILFNNAGVVNLKPFNELEPAEIQRTLSVNTLAHFWTLRQFLPRMIELGRGHVVAMSSVCGILGGPYTTDYSASKHAVIGLMKALEEELHFIGKGDIIHFTAICPTIVDTGFVHHPHTRFPEILPILHPKKVAREAVNAVLTNKRIAVVPSWLGYLIPIFRLFPDKVFIMFQRFLDQAANPNDSLRAKVH</sequence>
<evidence type="ECO:0000256" key="1">
    <source>
        <dbReference type="ARBA" id="ARBA00006484"/>
    </source>
</evidence>
<dbReference type="PRINTS" id="PR00081">
    <property type="entry name" value="GDHRDH"/>
</dbReference>
<dbReference type="InterPro" id="IPR057326">
    <property type="entry name" value="KR_dom"/>
</dbReference>
<keyword evidence="4" id="KW-1133">Transmembrane helix</keyword>
<name>A0ABM1B320_LIMPO</name>
<keyword evidence="4" id="KW-0812">Transmembrane</keyword>
<keyword evidence="2" id="KW-0560">Oxidoreductase</keyword>
<dbReference type="CDD" id="cd05339">
    <property type="entry name" value="17beta-HSDXI-like_SDR_c"/>
    <property type="match status" value="1"/>
</dbReference>
<feature type="domain" description="Ketoreductase" evidence="5">
    <location>
        <begin position="42"/>
        <end position="229"/>
    </location>
</feature>
<dbReference type="SUPFAM" id="SSF51735">
    <property type="entry name" value="NAD(P)-binding Rossmann-fold domains"/>
    <property type="match status" value="1"/>
</dbReference>
<dbReference type="Proteomes" id="UP000694941">
    <property type="component" value="Unplaced"/>
</dbReference>
<evidence type="ECO:0000256" key="2">
    <source>
        <dbReference type="ARBA" id="ARBA00023002"/>
    </source>
</evidence>
<dbReference type="InterPro" id="IPR002347">
    <property type="entry name" value="SDR_fam"/>
</dbReference>
<gene>
    <name evidence="7" type="primary">LOC106458783</name>
</gene>
<dbReference type="RefSeq" id="XP_013773786.1">
    <property type="nucleotide sequence ID" value="XM_013918332.2"/>
</dbReference>
<evidence type="ECO:0000313" key="7">
    <source>
        <dbReference type="RefSeq" id="XP_013773786.1"/>
    </source>
</evidence>
<organism evidence="6 7">
    <name type="scientific">Limulus polyphemus</name>
    <name type="common">Atlantic horseshoe crab</name>
    <dbReference type="NCBI Taxonomy" id="6850"/>
    <lineage>
        <taxon>Eukaryota</taxon>
        <taxon>Metazoa</taxon>
        <taxon>Ecdysozoa</taxon>
        <taxon>Arthropoda</taxon>
        <taxon>Chelicerata</taxon>
        <taxon>Merostomata</taxon>
        <taxon>Xiphosura</taxon>
        <taxon>Limulidae</taxon>
        <taxon>Limulus</taxon>
    </lineage>
</organism>
<evidence type="ECO:0000313" key="6">
    <source>
        <dbReference type="Proteomes" id="UP000694941"/>
    </source>
</evidence>
<evidence type="ECO:0000256" key="3">
    <source>
        <dbReference type="RuleBase" id="RU000363"/>
    </source>
</evidence>
<dbReference type="PANTHER" id="PTHR24322:SF736">
    <property type="entry name" value="RETINOL DEHYDROGENASE 10"/>
    <property type="match status" value="1"/>
</dbReference>
<comment type="similarity">
    <text evidence="1 3">Belongs to the short-chain dehydrogenases/reductases (SDR) family.</text>
</comment>
<evidence type="ECO:0000259" key="5">
    <source>
        <dbReference type="SMART" id="SM00822"/>
    </source>
</evidence>
<dbReference type="Gene3D" id="3.40.50.720">
    <property type="entry name" value="NAD(P)-binding Rossmann-like Domain"/>
    <property type="match status" value="1"/>
</dbReference>
<dbReference type="InterPro" id="IPR036291">
    <property type="entry name" value="NAD(P)-bd_dom_sf"/>
</dbReference>
<dbReference type="PRINTS" id="PR00080">
    <property type="entry name" value="SDRFAMILY"/>
</dbReference>